<gene>
    <name evidence="1" type="ORF">HGG79_04855</name>
</gene>
<accession>A0A923EB47</accession>
<dbReference type="Pfam" id="PF13692">
    <property type="entry name" value="Glyco_trans_1_4"/>
    <property type="match status" value="1"/>
</dbReference>
<dbReference type="Proteomes" id="UP000563151">
    <property type="component" value="Unassembled WGS sequence"/>
</dbReference>
<evidence type="ECO:0000313" key="1">
    <source>
        <dbReference type="EMBL" id="MBC2397113.1"/>
    </source>
</evidence>
<name>A0A923EB47_CLOTT</name>
<comment type="caution">
    <text evidence="1">The sequence shown here is derived from an EMBL/GenBank/DDBJ whole genome shotgun (WGS) entry which is preliminary data.</text>
</comment>
<dbReference type="SUPFAM" id="SSF53756">
    <property type="entry name" value="UDP-Glycosyltransferase/glycogen phosphorylase"/>
    <property type="match status" value="1"/>
</dbReference>
<keyword evidence="2" id="KW-1185">Reference proteome</keyword>
<dbReference type="EMBL" id="JAAZWO010000004">
    <property type="protein sequence ID" value="MBC2397113.1"/>
    <property type="molecule type" value="Genomic_DNA"/>
</dbReference>
<reference evidence="1 2" key="1">
    <citation type="submission" date="2020-04" db="EMBL/GenBank/DDBJ databases">
        <title>Genomic insights into acetone-butanol-ethanol (ABE) fermentation by sequencing solventogenic clostridia strains.</title>
        <authorList>
            <person name="Brown S."/>
        </authorList>
    </citation>
    <scope>NUCLEOTIDE SEQUENCE [LARGE SCALE GENOMIC DNA]</scope>
    <source>
        <strain evidence="1 2">DJ011</strain>
    </source>
</reference>
<sequence>MKKLLFITPNDILESSGGGINVKKLYLAVKKLDNIDIYIYSPSKVDESYILANKNKKNDIYSRLRLHSNYLYIDWEKNKEKVYDLNPDIVLLTNSRLGFIAKDLKEKIKNCKVITQFDNIEYDYCIEYMNKYAGIKRVINMNIEKICVKRDEKTALLYSDCAVFLTIRDQKRANDLYNVDIKSEILPICIEKQHYNFNKNNNKYNLVFLASLWYKPNEEGILWFIDNVWKNIVDKNISLIIGGKKPSKKLLRYNDRDNIKIYPNYKCVSDIVPINSIFISPIFTGAGMKVKVAEALSMGYPVIASNEALEGYEEIIYDCDNISVCKANNSFEFIEAIQKISRYHTIMLKNNSKYLFNKYYSLDRAIKCLEQIISYI</sequence>
<organism evidence="1 2">
    <name type="scientific">Clostridium tetanomorphum</name>
    <dbReference type="NCBI Taxonomy" id="1553"/>
    <lineage>
        <taxon>Bacteria</taxon>
        <taxon>Bacillati</taxon>
        <taxon>Bacillota</taxon>
        <taxon>Clostridia</taxon>
        <taxon>Eubacteriales</taxon>
        <taxon>Clostridiaceae</taxon>
        <taxon>Clostridium</taxon>
    </lineage>
</organism>
<proteinExistence type="predicted"/>
<dbReference type="AlphaFoldDB" id="A0A923EB47"/>
<dbReference type="Gene3D" id="3.40.50.2000">
    <property type="entry name" value="Glycogen Phosphorylase B"/>
    <property type="match status" value="2"/>
</dbReference>
<protein>
    <submittedName>
        <fullName evidence="1">Glycosyltransferase family 4 protein</fullName>
    </submittedName>
</protein>
<evidence type="ECO:0000313" key="2">
    <source>
        <dbReference type="Proteomes" id="UP000563151"/>
    </source>
</evidence>
<dbReference type="RefSeq" id="WP_173680477.1">
    <property type="nucleotide sequence ID" value="NZ_JAAZWO010000004.1"/>
</dbReference>